<sequence>MSRISACFAALKAQGRGALIPYLEAFDPDYETSKKLLAEMAQNGGDIIEIGVPFSDPAADGPTIQLAAKRALKAGATLSRILDMVADFRRNNDNTPLILMGYLNPIEQFGTERFLEEAAKAGVDGLIIVDLPFEEAKDVRASAKSKGLDLIHLTTPNTPEDRLELTLKEASGFIYYVSITGITGTNSATEEQLRQSMGRLRKVTNLPVITGFGIATPEQARSASHISDGAVVASALIKEMAGTLEDGKATSKTIPTVIQSLKKLAEAVRS</sequence>
<keyword evidence="5 9" id="KW-0822">Tryptophan biosynthesis</keyword>
<comment type="catalytic activity">
    <reaction evidence="8 9">
        <text>(1S,2R)-1-C-(indol-3-yl)glycerol 3-phosphate + L-serine = D-glyceraldehyde 3-phosphate + L-tryptophan + H2O</text>
        <dbReference type="Rhea" id="RHEA:10532"/>
        <dbReference type="ChEBI" id="CHEBI:15377"/>
        <dbReference type="ChEBI" id="CHEBI:33384"/>
        <dbReference type="ChEBI" id="CHEBI:57912"/>
        <dbReference type="ChEBI" id="CHEBI:58866"/>
        <dbReference type="ChEBI" id="CHEBI:59776"/>
        <dbReference type="EC" id="4.2.1.20"/>
    </reaction>
</comment>
<proteinExistence type="inferred from homology"/>
<keyword evidence="12" id="KW-1185">Reference proteome</keyword>
<feature type="active site" description="Proton acceptor" evidence="9">
    <location>
        <position position="60"/>
    </location>
</feature>
<keyword evidence="6 9" id="KW-0057">Aromatic amino acid biosynthesis</keyword>
<dbReference type="InterPro" id="IPR002028">
    <property type="entry name" value="Trp_synthase_suA"/>
</dbReference>
<dbReference type="EC" id="4.2.1.20" evidence="9"/>
<evidence type="ECO:0000256" key="9">
    <source>
        <dbReference type="HAMAP-Rule" id="MF_00131"/>
    </source>
</evidence>
<dbReference type="EMBL" id="CP047652">
    <property type="protein sequence ID" value="QHI96015.1"/>
    <property type="molecule type" value="Genomic_DNA"/>
</dbReference>
<keyword evidence="4 9" id="KW-0028">Amino-acid biosynthesis</keyword>
<evidence type="ECO:0000256" key="1">
    <source>
        <dbReference type="ARBA" id="ARBA00003365"/>
    </source>
</evidence>
<comment type="similarity">
    <text evidence="9 10">Belongs to the TrpA family.</text>
</comment>
<gene>
    <name evidence="9" type="primary">trpA</name>
    <name evidence="11" type="ORF">GT348_07010</name>
</gene>
<dbReference type="RefSeq" id="WP_160619088.1">
    <property type="nucleotide sequence ID" value="NZ_CP047652.1"/>
</dbReference>
<keyword evidence="7 9" id="KW-0456">Lyase</keyword>
<dbReference type="KEGG" id="bomb:GT348_07010"/>
<evidence type="ECO:0000256" key="2">
    <source>
        <dbReference type="ARBA" id="ARBA00004733"/>
    </source>
</evidence>
<dbReference type="Pfam" id="PF00290">
    <property type="entry name" value="Trp_syntA"/>
    <property type="match status" value="1"/>
</dbReference>
<dbReference type="HAMAP" id="MF_00131">
    <property type="entry name" value="Trp_synth_alpha"/>
    <property type="match status" value="1"/>
</dbReference>
<dbReference type="SUPFAM" id="SSF51366">
    <property type="entry name" value="Ribulose-phoshate binding barrel"/>
    <property type="match status" value="1"/>
</dbReference>
<dbReference type="UniPathway" id="UPA00035">
    <property type="reaction ID" value="UER00044"/>
</dbReference>
<evidence type="ECO:0000256" key="4">
    <source>
        <dbReference type="ARBA" id="ARBA00022605"/>
    </source>
</evidence>
<evidence type="ECO:0000256" key="6">
    <source>
        <dbReference type="ARBA" id="ARBA00023141"/>
    </source>
</evidence>
<dbReference type="InterPro" id="IPR011060">
    <property type="entry name" value="RibuloseP-bd_barrel"/>
</dbReference>
<protein>
    <recommendedName>
        <fullName evidence="9">Tryptophan synthase alpha chain</fullName>
        <ecNumber evidence="9">4.2.1.20</ecNumber>
    </recommendedName>
</protein>
<dbReference type="Proteomes" id="UP000463975">
    <property type="component" value="Chromosome"/>
</dbReference>
<organism evidence="11 12">
    <name type="scientific">Aristophania vespae</name>
    <dbReference type="NCBI Taxonomy" id="2697033"/>
    <lineage>
        <taxon>Bacteria</taxon>
        <taxon>Pseudomonadati</taxon>
        <taxon>Pseudomonadota</taxon>
        <taxon>Alphaproteobacteria</taxon>
        <taxon>Acetobacterales</taxon>
        <taxon>Acetobacteraceae</taxon>
        <taxon>Aristophania</taxon>
    </lineage>
</organism>
<accession>A0A6P1NBG8</accession>
<evidence type="ECO:0000256" key="3">
    <source>
        <dbReference type="ARBA" id="ARBA00011270"/>
    </source>
</evidence>
<dbReference type="GO" id="GO:0005829">
    <property type="term" value="C:cytosol"/>
    <property type="evidence" value="ECO:0007669"/>
    <property type="project" value="TreeGrafter"/>
</dbReference>
<comment type="pathway">
    <text evidence="2 9">Amino-acid biosynthesis; L-tryptophan biosynthesis; L-tryptophan from chorismate: step 5/5.</text>
</comment>
<dbReference type="GO" id="GO:0004834">
    <property type="term" value="F:tryptophan synthase activity"/>
    <property type="evidence" value="ECO:0007669"/>
    <property type="project" value="UniProtKB-UniRule"/>
</dbReference>
<evidence type="ECO:0000256" key="5">
    <source>
        <dbReference type="ARBA" id="ARBA00022822"/>
    </source>
</evidence>
<dbReference type="PANTHER" id="PTHR43406:SF1">
    <property type="entry name" value="TRYPTOPHAN SYNTHASE ALPHA CHAIN, CHLOROPLASTIC"/>
    <property type="match status" value="1"/>
</dbReference>
<dbReference type="NCBIfam" id="TIGR00262">
    <property type="entry name" value="trpA"/>
    <property type="match status" value="1"/>
</dbReference>
<dbReference type="AlphaFoldDB" id="A0A6P1NBG8"/>
<feature type="active site" description="Proton acceptor" evidence="9">
    <location>
        <position position="49"/>
    </location>
</feature>
<dbReference type="FunFam" id="3.20.20.70:FF:000037">
    <property type="entry name" value="Tryptophan synthase alpha chain"/>
    <property type="match status" value="1"/>
</dbReference>
<evidence type="ECO:0000256" key="8">
    <source>
        <dbReference type="ARBA" id="ARBA00049047"/>
    </source>
</evidence>
<reference evidence="11 12" key="1">
    <citation type="submission" date="2020-01" db="EMBL/GenBank/DDBJ databases">
        <title>Genome sequencing of strain KACC 21507.</title>
        <authorList>
            <person name="Heo J."/>
            <person name="Kim S.-J."/>
            <person name="Kim J.-S."/>
            <person name="Hong S.-B."/>
            <person name="Kwon S.-W."/>
        </authorList>
    </citation>
    <scope>NUCLEOTIDE SEQUENCE [LARGE SCALE GENOMIC DNA]</scope>
    <source>
        <strain evidence="11 12">KACC 21507</strain>
    </source>
</reference>
<evidence type="ECO:0000313" key="11">
    <source>
        <dbReference type="EMBL" id="QHI96015.1"/>
    </source>
</evidence>
<comment type="subunit">
    <text evidence="3 9">Tetramer of two alpha and two beta chains.</text>
</comment>
<evidence type="ECO:0000256" key="7">
    <source>
        <dbReference type="ARBA" id="ARBA00023239"/>
    </source>
</evidence>
<dbReference type="PANTHER" id="PTHR43406">
    <property type="entry name" value="TRYPTOPHAN SYNTHASE, ALPHA CHAIN"/>
    <property type="match status" value="1"/>
</dbReference>
<dbReference type="Gene3D" id="3.20.20.70">
    <property type="entry name" value="Aldolase class I"/>
    <property type="match status" value="1"/>
</dbReference>
<evidence type="ECO:0000256" key="10">
    <source>
        <dbReference type="RuleBase" id="RU003662"/>
    </source>
</evidence>
<dbReference type="CDD" id="cd04724">
    <property type="entry name" value="Tryptophan_synthase_alpha"/>
    <property type="match status" value="1"/>
</dbReference>
<dbReference type="InterPro" id="IPR013785">
    <property type="entry name" value="Aldolase_TIM"/>
</dbReference>
<comment type="function">
    <text evidence="1 9">The alpha subunit is responsible for the aldol cleavage of indoleglycerol phosphate to indole and glyceraldehyde 3-phosphate.</text>
</comment>
<evidence type="ECO:0000313" key="12">
    <source>
        <dbReference type="Proteomes" id="UP000463975"/>
    </source>
</evidence>
<name>A0A6P1NBG8_9PROT</name>